<sequence>FYSLPPKLINFFARYPPAPFREYSSQPELTTAPNANPFLNNRHPVTNNVHDAIYSSRRQSDLYKLAYKYGIHELLPPCKHNKKFYEAKYEESPRLKG</sequence>
<dbReference type="GO" id="GO:0005762">
    <property type="term" value="C:mitochondrial large ribosomal subunit"/>
    <property type="evidence" value="ECO:0007669"/>
    <property type="project" value="InterPro"/>
</dbReference>
<organism evidence="2 3">
    <name type="scientific">Nadsonia fulvescens var. elongata DSM 6958</name>
    <dbReference type="NCBI Taxonomy" id="857566"/>
    <lineage>
        <taxon>Eukaryota</taxon>
        <taxon>Fungi</taxon>
        <taxon>Dikarya</taxon>
        <taxon>Ascomycota</taxon>
        <taxon>Saccharomycotina</taxon>
        <taxon>Dipodascomycetes</taxon>
        <taxon>Dipodascales</taxon>
        <taxon>Dipodascales incertae sedis</taxon>
        <taxon>Nadsonia</taxon>
    </lineage>
</organism>
<feature type="non-terminal residue" evidence="2">
    <location>
        <position position="1"/>
    </location>
</feature>
<proteinExistence type="predicted"/>
<dbReference type="STRING" id="857566.A0A1E3PNE6"/>
<protein>
    <recommendedName>
        <fullName evidence="1">Large ribosomal subunit protein mL59 domain-containing protein</fullName>
    </recommendedName>
</protein>
<dbReference type="Pfam" id="PF18126">
    <property type="entry name" value="Mitoc_mL59"/>
    <property type="match status" value="1"/>
</dbReference>
<reference evidence="2 3" key="1">
    <citation type="journal article" date="2016" name="Proc. Natl. Acad. Sci. U.S.A.">
        <title>Comparative genomics of biotechnologically important yeasts.</title>
        <authorList>
            <person name="Riley R."/>
            <person name="Haridas S."/>
            <person name="Wolfe K.H."/>
            <person name="Lopes M.R."/>
            <person name="Hittinger C.T."/>
            <person name="Goeker M."/>
            <person name="Salamov A.A."/>
            <person name="Wisecaver J.H."/>
            <person name="Long T.M."/>
            <person name="Calvey C.H."/>
            <person name="Aerts A.L."/>
            <person name="Barry K.W."/>
            <person name="Choi C."/>
            <person name="Clum A."/>
            <person name="Coughlan A.Y."/>
            <person name="Deshpande S."/>
            <person name="Douglass A.P."/>
            <person name="Hanson S.J."/>
            <person name="Klenk H.-P."/>
            <person name="LaButti K.M."/>
            <person name="Lapidus A."/>
            <person name="Lindquist E.A."/>
            <person name="Lipzen A.M."/>
            <person name="Meier-Kolthoff J.P."/>
            <person name="Ohm R.A."/>
            <person name="Otillar R.P."/>
            <person name="Pangilinan J.L."/>
            <person name="Peng Y."/>
            <person name="Rokas A."/>
            <person name="Rosa C.A."/>
            <person name="Scheuner C."/>
            <person name="Sibirny A.A."/>
            <person name="Slot J.C."/>
            <person name="Stielow J.B."/>
            <person name="Sun H."/>
            <person name="Kurtzman C.P."/>
            <person name="Blackwell M."/>
            <person name="Grigoriev I.V."/>
            <person name="Jeffries T.W."/>
        </authorList>
    </citation>
    <scope>NUCLEOTIDE SEQUENCE [LARGE SCALE GENOMIC DNA]</scope>
    <source>
        <strain evidence="2 3">DSM 6958</strain>
    </source>
</reference>
<dbReference type="PANTHER" id="PTHR28041">
    <property type="entry name" value="54S RIBOSOMAL PROTEIN L25, MITOCHONDRIAL"/>
    <property type="match status" value="1"/>
</dbReference>
<evidence type="ECO:0000313" key="2">
    <source>
        <dbReference type="EMBL" id="ODQ66754.1"/>
    </source>
</evidence>
<dbReference type="InterPro" id="IPR037507">
    <property type="entry name" value="Ribosomal_mL59"/>
</dbReference>
<dbReference type="AlphaFoldDB" id="A0A1E3PNE6"/>
<dbReference type="OrthoDB" id="18529at2759"/>
<evidence type="ECO:0000313" key="3">
    <source>
        <dbReference type="Proteomes" id="UP000095009"/>
    </source>
</evidence>
<accession>A0A1E3PNE6</accession>
<dbReference type="EMBL" id="KV454408">
    <property type="protein sequence ID" value="ODQ66754.1"/>
    <property type="molecule type" value="Genomic_DNA"/>
</dbReference>
<dbReference type="Proteomes" id="UP000095009">
    <property type="component" value="Unassembled WGS sequence"/>
</dbReference>
<keyword evidence="3" id="KW-1185">Reference proteome</keyword>
<feature type="domain" description="Large ribosomal subunit protein mL59" evidence="1">
    <location>
        <begin position="7"/>
        <end position="91"/>
    </location>
</feature>
<gene>
    <name evidence="2" type="ORF">NADFUDRAFT_7300</name>
</gene>
<dbReference type="GO" id="GO:0003735">
    <property type="term" value="F:structural constituent of ribosome"/>
    <property type="evidence" value="ECO:0007669"/>
    <property type="project" value="InterPro"/>
</dbReference>
<dbReference type="InterPro" id="IPR040922">
    <property type="entry name" value="Ribosomal_mL59_dom"/>
</dbReference>
<evidence type="ECO:0000259" key="1">
    <source>
        <dbReference type="Pfam" id="PF18126"/>
    </source>
</evidence>
<feature type="non-terminal residue" evidence="2">
    <location>
        <position position="97"/>
    </location>
</feature>
<name>A0A1E3PNE6_9ASCO</name>
<dbReference type="PANTHER" id="PTHR28041:SF1">
    <property type="entry name" value="LARGE RIBOSOMAL SUBUNIT PROTEIN ML59"/>
    <property type="match status" value="1"/>
</dbReference>